<sequence length="139" mass="16089">MDSFEVTAKSADVLDPSELVAEMQDASENMKTFPLLWNGYTYKFEEVHGGYVASEGYHLVKLSCGNMTKGSIENLSDGQYEVHIDDTVFNLETKDYYEFQDGRVYTLALKVTGFEKYPYSFAEEMREQVDGRWTEYDYE</sequence>
<name>R4T6P9_9CAUD</name>
<evidence type="ECO:0000313" key="1">
    <source>
        <dbReference type="EMBL" id="AGM11374.1"/>
    </source>
</evidence>
<dbReference type="RefSeq" id="YP_008059252.1">
    <property type="nucleotide sequence ID" value="NC_021328.1"/>
</dbReference>
<keyword evidence="2" id="KW-1185">Reference proteome</keyword>
<dbReference type="Proteomes" id="UP000202786">
    <property type="component" value="Segment"/>
</dbReference>
<protein>
    <submittedName>
        <fullName evidence="1">Uncharacterized protein</fullName>
    </submittedName>
</protein>
<reference evidence="1 2" key="1">
    <citation type="submission" date="2012-12" db="EMBL/GenBank/DDBJ databases">
        <authorList>
            <person name="Sencilo A."/>
            <person name="Jacobs-Sera D."/>
            <person name="Russell D.A."/>
            <person name="Ko C."/>
            <person name="Atanasova N."/>
            <person name="Osterlund E."/>
            <person name="Oksanen H.M."/>
            <person name="Bamford D.H."/>
            <person name="Hatfull G.F."/>
            <person name="Roine E."/>
            <person name="Hendrix R.W."/>
        </authorList>
    </citation>
    <scope>NUCLEOTIDE SEQUENCE [LARGE SCALE GENOMIC DNA]</scope>
</reference>
<dbReference type="KEGG" id="vg:16194059"/>
<evidence type="ECO:0000313" key="2">
    <source>
        <dbReference type="Proteomes" id="UP000202786"/>
    </source>
</evidence>
<gene>
    <name evidence="1" type="primary">44</name>
    <name evidence="1" type="ORF">HGTV1_44</name>
</gene>
<accession>R4T6P9</accession>
<proteinExistence type="predicted"/>
<organism evidence="1 2">
    <name type="scientific">Halogranum tailed virus 1</name>
    <dbReference type="NCBI Taxonomy" id="1273749"/>
    <lineage>
        <taxon>Viruses</taxon>
        <taxon>Duplodnaviria</taxon>
        <taxon>Heunggongvirae</taxon>
        <taxon>Uroviricota</taxon>
        <taxon>Caudoviricetes</taxon>
        <taxon>Thumleimavirales</taxon>
        <taxon>Halomagnusviridae</taxon>
        <taxon>Hagravirus</taxon>
        <taxon>Hagravirus capitaneum</taxon>
        <taxon>Hagravirus HGTV1</taxon>
    </lineage>
</organism>
<dbReference type="GeneID" id="16194059"/>
<dbReference type="EMBL" id="KC292026">
    <property type="protein sequence ID" value="AGM11374.1"/>
    <property type="molecule type" value="Genomic_DNA"/>
</dbReference>